<dbReference type="AlphaFoldDB" id="A0A1L9V0A5"/>
<evidence type="ECO:0000313" key="2">
    <source>
        <dbReference type="Proteomes" id="UP000184499"/>
    </source>
</evidence>
<dbReference type="EMBL" id="KV878679">
    <property type="protein sequence ID" value="OJJ77219.1"/>
    <property type="molecule type" value="Genomic_DNA"/>
</dbReference>
<dbReference type="RefSeq" id="XP_067484466.1">
    <property type="nucleotide sequence ID" value="XM_067628536.1"/>
</dbReference>
<reference evidence="2" key="1">
    <citation type="journal article" date="2017" name="Genome Biol.">
        <title>Comparative genomics reveals high biological diversity and specific adaptations in the industrially and medically important fungal genus Aspergillus.</title>
        <authorList>
            <person name="de Vries R.P."/>
            <person name="Riley R."/>
            <person name="Wiebenga A."/>
            <person name="Aguilar-Osorio G."/>
            <person name="Amillis S."/>
            <person name="Uchima C.A."/>
            <person name="Anderluh G."/>
            <person name="Asadollahi M."/>
            <person name="Askin M."/>
            <person name="Barry K."/>
            <person name="Battaglia E."/>
            <person name="Bayram O."/>
            <person name="Benocci T."/>
            <person name="Braus-Stromeyer S.A."/>
            <person name="Caldana C."/>
            <person name="Canovas D."/>
            <person name="Cerqueira G.C."/>
            <person name="Chen F."/>
            <person name="Chen W."/>
            <person name="Choi C."/>
            <person name="Clum A."/>
            <person name="Dos Santos R.A."/>
            <person name="Damasio A.R."/>
            <person name="Diallinas G."/>
            <person name="Emri T."/>
            <person name="Fekete E."/>
            <person name="Flipphi M."/>
            <person name="Freyberg S."/>
            <person name="Gallo A."/>
            <person name="Gournas C."/>
            <person name="Habgood R."/>
            <person name="Hainaut M."/>
            <person name="Harispe M.L."/>
            <person name="Henrissat B."/>
            <person name="Hilden K.S."/>
            <person name="Hope R."/>
            <person name="Hossain A."/>
            <person name="Karabika E."/>
            <person name="Karaffa L."/>
            <person name="Karanyi Z."/>
            <person name="Krasevec N."/>
            <person name="Kuo A."/>
            <person name="Kusch H."/>
            <person name="LaButti K."/>
            <person name="Lagendijk E.L."/>
            <person name="Lapidus A."/>
            <person name="Levasseur A."/>
            <person name="Lindquist E."/>
            <person name="Lipzen A."/>
            <person name="Logrieco A.F."/>
            <person name="MacCabe A."/>
            <person name="Maekelae M.R."/>
            <person name="Malavazi I."/>
            <person name="Melin P."/>
            <person name="Meyer V."/>
            <person name="Mielnichuk N."/>
            <person name="Miskei M."/>
            <person name="Molnar A.P."/>
            <person name="Mule G."/>
            <person name="Ngan C.Y."/>
            <person name="Orejas M."/>
            <person name="Orosz E."/>
            <person name="Ouedraogo J.P."/>
            <person name="Overkamp K.M."/>
            <person name="Park H.-S."/>
            <person name="Perrone G."/>
            <person name="Piumi F."/>
            <person name="Punt P.J."/>
            <person name="Ram A.F."/>
            <person name="Ramon A."/>
            <person name="Rauscher S."/>
            <person name="Record E."/>
            <person name="Riano-Pachon D.M."/>
            <person name="Robert V."/>
            <person name="Roehrig J."/>
            <person name="Ruller R."/>
            <person name="Salamov A."/>
            <person name="Salih N.S."/>
            <person name="Samson R.A."/>
            <person name="Sandor E."/>
            <person name="Sanguinetti M."/>
            <person name="Schuetze T."/>
            <person name="Sepcic K."/>
            <person name="Shelest E."/>
            <person name="Sherlock G."/>
            <person name="Sophianopoulou V."/>
            <person name="Squina F.M."/>
            <person name="Sun H."/>
            <person name="Susca A."/>
            <person name="Todd R.B."/>
            <person name="Tsang A."/>
            <person name="Unkles S.E."/>
            <person name="van de Wiele N."/>
            <person name="van Rossen-Uffink D."/>
            <person name="Oliveira J.V."/>
            <person name="Vesth T.C."/>
            <person name="Visser J."/>
            <person name="Yu J.-H."/>
            <person name="Zhou M."/>
            <person name="Andersen M.R."/>
            <person name="Archer D.B."/>
            <person name="Baker S.E."/>
            <person name="Benoit I."/>
            <person name="Brakhage A.A."/>
            <person name="Braus G.H."/>
            <person name="Fischer R."/>
            <person name="Frisvad J.C."/>
            <person name="Goldman G.H."/>
            <person name="Houbraken J."/>
            <person name="Oakley B."/>
            <person name="Pocsi I."/>
            <person name="Scazzocchio C."/>
            <person name="Seiboth B."/>
            <person name="vanKuyk P.A."/>
            <person name="Wortman J."/>
            <person name="Dyer P.S."/>
            <person name="Grigoriev I.V."/>
        </authorList>
    </citation>
    <scope>NUCLEOTIDE SEQUENCE [LARGE SCALE GENOMIC DNA]</scope>
    <source>
        <strain evidence="2">CBS 101740 / IMI 381727 / IBT 21946</strain>
    </source>
</reference>
<dbReference type="VEuPathDB" id="FungiDB:ASPBRDRAFT_654438"/>
<organism evidence="1 2">
    <name type="scientific">Aspergillus brasiliensis (strain CBS 101740 / IMI 381727 / IBT 21946)</name>
    <dbReference type="NCBI Taxonomy" id="767769"/>
    <lineage>
        <taxon>Eukaryota</taxon>
        <taxon>Fungi</taxon>
        <taxon>Dikarya</taxon>
        <taxon>Ascomycota</taxon>
        <taxon>Pezizomycotina</taxon>
        <taxon>Eurotiomycetes</taxon>
        <taxon>Eurotiomycetidae</taxon>
        <taxon>Eurotiales</taxon>
        <taxon>Aspergillaceae</taxon>
        <taxon>Aspergillus</taxon>
        <taxon>Aspergillus subgen. Circumdati</taxon>
    </lineage>
</organism>
<gene>
    <name evidence="1" type="ORF">ASPBRDRAFT_654438</name>
</gene>
<dbReference type="GeneID" id="93581024"/>
<accession>A0A1L9V0A5</accession>
<name>A0A1L9V0A5_ASPBC</name>
<protein>
    <submittedName>
        <fullName evidence="1">Uncharacterized protein</fullName>
    </submittedName>
</protein>
<evidence type="ECO:0000313" key="1">
    <source>
        <dbReference type="EMBL" id="OJJ77219.1"/>
    </source>
</evidence>
<keyword evidence="2" id="KW-1185">Reference proteome</keyword>
<dbReference type="Proteomes" id="UP000184499">
    <property type="component" value="Unassembled WGS sequence"/>
</dbReference>
<proteinExistence type="predicted"/>
<sequence length="165" mass="17461">MSDRNSAIRFGRMRWSDCIMVIIPLHSVGGGQDIPFLLNPLVVSFPKSYSTTPPRIPSGALTATSPRRISLVLLGIPPPMPTNKRSSIAGKVRIRWMAIAASDAVPGDPFGSDASTTLCPLKDPSTYVFGSNSSLGRPACSSSSIYHAALSSTSRGHINATVYAS</sequence>